<dbReference type="AlphaFoldDB" id="A0AAW0XL04"/>
<feature type="compositionally biased region" description="Low complexity" evidence="1">
    <location>
        <begin position="141"/>
        <end position="151"/>
    </location>
</feature>
<comment type="caution">
    <text evidence="2">The sequence shown here is derived from an EMBL/GenBank/DDBJ whole genome shotgun (WGS) entry which is preliminary data.</text>
</comment>
<name>A0AAW0XL04_CHEQU</name>
<reference evidence="2 3" key="1">
    <citation type="journal article" date="2024" name="BMC Genomics">
        <title>Genome assembly of redclaw crayfish (Cherax quadricarinatus) provides insights into its immune adaptation and hypoxia tolerance.</title>
        <authorList>
            <person name="Liu Z."/>
            <person name="Zheng J."/>
            <person name="Li H."/>
            <person name="Fang K."/>
            <person name="Wang S."/>
            <person name="He J."/>
            <person name="Zhou D."/>
            <person name="Weng S."/>
            <person name="Chi M."/>
            <person name="Gu Z."/>
            <person name="He J."/>
            <person name="Li F."/>
            <person name="Wang M."/>
        </authorList>
    </citation>
    <scope>NUCLEOTIDE SEQUENCE [LARGE SCALE GENOMIC DNA]</scope>
    <source>
        <strain evidence="2">ZL_2023a</strain>
    </source>
</reference>
<accession>A0AAW0XL04</accession>
<feature type="compositionally biased region" description="Basic and acidic residues" evidence="1">
    <location>
        <begin position="163"/>
        <end position="178"/>
    </location>
</feature>
<feature type="region of interest" description="Disordered" evidence="1">
    <location>
        <begin position="128"/>
        <end position="178"/>
    </location>
</feature>
<feature type="compositionally biased region" description="Basic and acidic residues" evidence="1">
    <location>
        <begin position="128"/>
        <end position="138"/>
    </location>
</feature>
<sequence>ECVANLKRFIPQALSSVELYRQLYECHHTYLTNKKKWRPLPVKTLLPDYKMKLLKKVNLKKLLKETSRIFPDIFNRVMINVRKSEGGGKEPKVNKPEVEEEPEVKDLGGEERETVIKLFQAVTEEYERDKTGKLKEKCGISSASTEPPSSSSHEDQILAPEVWESRREVHDDGSRLPD</sequence>
<evidence type="ECO:0000313" key="3">
    <source>
        <dbReference type="Proteomes" id="UP001445076"/>
    </source>
</evidence>
<keyword evidence="3" id="KW-1185">Reference proteome</keyword>
<gene>
    <name evidence="2" type="ORF">OTU49_002487</name>
</gene>
<feature type="compositionally biased region" description="Basic and acidic residues" evidence="1">
    <location>
        <begin position="84"/>
        <end position="97"/>
    </location>
</feature>
<proteinExistence type="predicted"/>
<feature type="non-terminal residue" evidence="2">
    <location>
        <position position="178"/>
    </location>
</feature>
<feature type="non-terminal residue" evidence="2">
    <location>
        <position position="1"/>
    </location>
</feature>
<evidence type="ECO:0000256" key="1">
    <source>
        <dbReference type="SAM" id="MobiDB-lite"/>
    </source>
</evidence>
<evidence type="ECO:0000313" key="2">
    <source>
        <dbReference type="EMBL" id="KAK8741084.1"/>
    </source>
</evidence>
<organism evidence="2 3">
    <name type="scientific">Cherax quadricarinatus</name>
    <name type="common">Australian red claw crayfish</name>
    <dbReference type="NCBI Taxonomy" id="27406"/>
    <lineage>
        <taxon>Eukaryota</taxon>
        <taxon>Metazoa</taxon>
        <taxon>Ecdysozoa</taxon>
        <taxon>Arthropoda</taxon>
        <taxon>Crustacea</taxon>
        <taxon>Multicrustacea</taxon>
        <taxon>Malacostraca</taxon>
        <taxon>Eumalacostraca</taxon>
        <taxon>Eucarida</taxon>
        <taxon>Decapoda</taxon>
        <taxon>Pleocyemata</taxon>
        <taxon>Astacidea</taxon>
        <taxon>Parastacoidea</taxon>
        <taxon>Parastacidae</taxon>
        <taxon>Cherax</taxon>
    </lineage>
</organism>
<protein>
    <submittedName>
        <fullName evidence="2">Uncharacterized protein</fullName>
    </submittedName>
</protein>
<feature type="region of interest" description="Disordered" evidence="1">
    <location>
        <begin position="84"/>
        <end position="109"/>
    </location>
</feature>
<dbReference type="EMBL" id="JARKIK010000031">
    <property type="protein sequence ID" value="KAK8741084.1"/>
    <property type="molecule type" value="Genomic_DNA"/>
</dbReference>
<dbReference type="Proteomes" id="UP001445076">
    <property type="component" value="Unassembled WGS sequence"/>
</dbReference>